<comment type="caution">
    <text evidence="6">The sequence shown here is derived from an EMBL/GenBank/DDBJ whole genome shotgun (WGS) entry which is preliminary data.</text>
</comment>
<evidence type="ECO:0000256" key="1">
    <source>
        <dbReference type="ARBA" id="ARBA00001933"/>
    </source>
</evidence>
<comment type="cofactor">
    <cofactor evidence="1 4">
        <name>pyridoxal 5'-phosphate</name>
        <dbReference type="ChEBI" id="CHEBI:597326"/>
    </cofactor>
</comment>
<reference evidence="6 7" key="1">
    <citation type="submission" date="2024-03" db="EMBL/GenBank/DDBJ databases">
        <title>High-quality draft genome sequencing of Tistrella sp. BH-R2-4.</title>
        <authorList>
            <person name="Dong C."/>
        </authorList>
    </citation>
    <scope>NUCLEOTIDE SEQUENCE [LARGE SCALE GENOMIC DNA]</scope>
    <source>
        <strain evidence="6 7">BH-R2-4</strain>
    </source>
</reference>
<dbReference type="Gene3D" id="3.90.1150.10">
    <property type="entry name" value="Aspartate Aminotransferase, domain 1"/>
    <property type="match status" value="1"/>
</dbReference>
<dbReference type="GO" id="GO:0008483">
    <property type="term" value="F:transaminase activity"/>
    <property type="evidence" value="ECO:0007669"/>
    <property type="project" value="UniProtKB-KW"/>
</dbReference>
<keyword evidence="2" id="KW-0663">Pyridoxal phosphate</keyword>
<keyword evidence="6" id="KW-0808">Transferase</keyword>
<evidence type="ECO:0000259" key="5">
    <source>
        <dbReference type="Pfam" id="PF00266"/>
    </source>
</evidence>
<organism evidence="6 7">
    <name type="scientific">Tistrella arctica</name>
    <dbReference type="NCBI Taxonomy" id="3133430"/>
    <lineage>
        <taxon>Bacteria</taxon>
        <taxon>Pseudomonadati</taxon>
        <taxon>Pseudomonadota</taxon>
        <taxon>Alphaproteobacteria</taxon>
        <taxon>Geminicoccales</taxon>
        <taxon>Geminicoccaceae</taxon>
        <taxon>Tistrella</taxon>
    </lineage>
</organism>
<dbReference type="PANTHER" id="PTHR43586:SF24">
    <property type="entry name" value="BLR4730 PROTEIN"/>
    <property type="match status" value="1"/>
</dbReference>
<protein>
    <submittedName>
        <fullName evidence="6">Aminotransferase class V-fold PLP-dependent enzyme</fullName>
    </submittedName>
</protein>
<dbReference type="SUPFAM" id="SSF53383">
    <property type="entry name" value="PLP-dependent transferases"/>
    <property type="match status" value="1"/>
</dbReference>
<comment type="similarity">
    <text evidence="3">Belongs to the class-V pyridoxal-phosphate-dependent aminotransferase family.</text>
</comment>
<evidence type="ECO:0000313" key="7">
    <source>
        <dbReference type="Proteomes" id="UP001413721"/>
    </source>
</evidence>
<dbReference type="Pfam" id="PF00266">
    <property type="entry name" value="Aminotran_5"/>
    <property type="match status" value="1"/>
</dbReference>
<dbReference type="PANTHER" id="PTHR43586">
    <property type="entry name" value="CYSTEINE DESULFURASE"/>
    <property type="match status" value="1"/>
</dbReference>
<keyword evidence="7" id="KW-1185">Reference proteome</keyword>
<name>A0ABU9YQ66_9PROT</name>
<gene>
    <name evidence="6" type="ORF">WG926_21775</name>
</gene>
<accession>A0ABU9YQ66</accession>
<dbReference type="InterPro" id="IPR000192">
    <property type="entry name" value="Aminotrans_V_dom"/>
</dbReference>
<sequence length="453" mass="50111">MLSSNSNASRIAGLMRRASGMLSRYVRGKFDCSRSRQNWLQSLKQEVDWLAALPISSWEDIIVLNIEKARADTPSCENVLHFNNAGSSLMPTPVFDALQRVLRDENSVGGYEAERWAEEDLAAFYTEFAALLNASSDEIAYVENATRAWDMAFYGLNLKVGDRVITHASEYASNYLALLQQSKRVGFEIDLAPSDEYGQIDVEALDRMIRPSTRLIAITHVPTQGGLVNPAVAVGSIAKKHGVRYLLDACQSVGQLEVDVKAIGCDMLSGTGRKFLRGPRGTGFLYVRKEIINEIDPPFIDLLSATWTEANGYTFADGAKRFENWESYVAGRVGLMAAVRYARGVGLKNIEMRVGKLAQELRDALADTRGVTVHDLGQKKCGIVTFSKDDVEPADMAEELRRRGINVSVSAMPYARLDFEDRGLASLVRASVHYFNTEAEVARFTEVVATIGR</sequence>
<dbReference type="InterPro" id="IPR015422">
    <property type="entry name" value="PyrdxlP-dep_Trfase_small"/>
</dbReference>
<dbReference type="EMBL" id="JBBKTW010000009">
    <property type="protein sequence ID" value="MEN2990956.1"/>
    <property type="molecule type" value="Genomic_DNA"/>
</dbReference>
<evidence type="ECO:0000256" key="3">
    <source>
        <dbReference type="RuleBase" id="RU004075"/>
    </source>
</evidence>
<evidence type="ECO:0000256" key="4">
    <source>
        <dbReference type="RuleBase" id="RU004504"/>
    </source>
</evidence>
<dbReference type="Proteomes" id="UP001413721">
    <property type="component" value="Unassembled WGS sequence"/>
</dbReference>
<dbReference type="InterPro" id="IPR015424">
    <property type="entry name" value="PyrdxlP-dep_Trfase"/>
</dbReference>
<evidence type="ECO:0000313" key="6">
    <source>
        <dbReference type="EMBL" id="MEN2990956.1"/>
    </source>
</evidence>
<feature type="domain" description="Aminotransferase class V" evidence="5">
    <location>
        <begin position="82"/>
        <end position="444"/>
    </location>
</feature>
<keyword evidence="6" id="KW-0032">Aminotransferase</keyword>
<evidence type="ECO:0000256" key="2">
    <source>
        <dbReference type="ARBA" id="ARBA00022898"/>
    </source>
</evidence>
<dbReference type="InterPro" id="IPR020578">
    <property type="entry name" value="Aminotrans_V_PyrdxlP_BS"/>
</dbReference>
<dbReference type="PROSITE" id="PS00595">
    <property type="entry name" value="AA_TRANSFER_CLASS_5"/>
    <property type="match status" value="1"/>
</dbReference>
<proteinExistence type="inferred from homology"/>
<dbReference type="Gene3D" id="3.40.640.10">
    <property type="entry name" value="Type I PLP-dependent aspartate aminotransferase-like (Major domain)"/>
    <property type="match status" value="1"/>
</dbReference>
<dbReference type="InterPro" id="IPR015421">
    <property type="entry name" value="PyrdxlP-dep_Trfase_major"/>
</dbReference>